<dbReference type="OrthoDB" id="16820at2759"/>
<evidence type="ECO:0000256" key="1">
    <source>
        <dbReference type="ARBA" id="ARBA00007992"/>
    </source>
</evidence>
<dbReference type="AlphaFoldDB" id="A0A9P5AE38"/>
<feature type="transmembrane region" description="Helical" evidence="6">
    <location>
        <begin position="388"/>
        <end position="407"/>
    </location>
</feature>
<gene>
    <name evidence="8" type="ORF">FBEOM_9562</name>
</gene>
<evidence type="ECO:0000256" key="2">
    <source>
        <dbReference type="ARBA" id="ARBA00022630"/>
    </source>
</evidence>
<dbReference type="PANTHER" id="PTHR13789">
    <property type="entry name" value="MONOOXYGENASE"/>
    <property type="match status" value="1"/>
</dbReference>
<evidence type="ECO:0000256" key="6">
    <source>
        <dbReference type="SAM" id="Phobius"/>
    </source>
</evidence>
<keyword evidence="9" id="KW-1185">Reference proteome</keyword>
<evidence type="ECO:0000259" key="7">
    <source>
        <dbReference type="Pfam" id="PF01494"/>
    </source>
</evidence>
<reference evidence="8" key="1">
    <citation type="journal article" date="2017" name="Mycologia">
        <title>Fusarium algeriense, sp. nov., a novel toxigenic crown rot pathogen of durum wheat from Algeria is nested in the Fusarium burgessii species complex.</title>
        <authorList>
            <person name="Laraba I."/>
            <person name="Keddad A."/>
            <person name="Boureghda H."/>
            <person name="Abdallah N."/>
            <person name="Vaughan M.M."/>
            <person name="Proctor R.H."/>
            <person name="Busman M."/>
            <person name="O'Donnell K."/>
        </authorList>
    </citation>
    <scope>NUCLEOTIDE SEQUENCE</scope>
    <source>
        <strain evidence="8">NRRL 25174</strain>
    </source>
</reference>
<dbReference type="GO" id="GO:0071949">
    <property type="term" value="F:FAD binding"/>
    <property type="evidence" value="ECO:0007669"/>
    <property type="project" value="InterPro"/>
</dbReference>
<accession>A0A9P5AE38</accession>
<evidence type="ECO:0000313" key="9">
    <source>
        <dbReference type="Proteomes" id="UP000730481"/>
    </source>
</evidence>
<organism evidence="8 9">
    <name type="scientific">Fusarium beomiforme</name>
    <dbReference type="NCBI Taxonomy" id="44412"/>
    <lineage>
        <taxon>Eukaryota</taxon>
        <taxon>Fungi</taxon>
        <taxon>Dikarya</taxon>
        <taxon>Ascomycota</taxon>
        <taxon>Pezizomycotina</taxon>
        <taxon>Sordariomycetes</taxon>
        <taxon>Hypocreomycetidae</taxon>
        <taxon>Hypocreales</taxon>
        <taxon>Nectriaceae</taxon>
        <taxon>Fusarium</taxon>
        <taxon>Fusarium burgessii species complex</taxon>
    </lineage>
</organism>
<keyword evidence="4" id="KW-0560">Oxidoreductase</keyword>
<keyword evidence="6" id="KW-1133">Transmembrane helix</keyword>
<dbReference type="Gene3D" id="3.50.50.60">
    <property type="entry name" value="FAD/NAD(P)-binding domain"/>
    <property type="match status" value="1"/>
</dbReference>
<reference evidence="8" key="2">
    <citation type="submission" date="2020-02" db="EMBL/GenBank/DDBJ databases">
        <title>Identification and distribution of gene clusters putatively required for synthesis of sphingolipid metabolism inhibitors in phylogenetically diverse species of the filamentous fungus Fusarium.</title>
        <authorList>
            <person name="Kim H.-S."/>
            <person name="Busman M."/>
            <person name="Brown D.W."/>
            <person name="Divon H."/>
            <person name="Uhlig S."/>
            <person name="Proctor R.H."/>
        </authorList>
    </citation>
    <scope>NUCLEOTIDE SEQUENCE</scope>
    <source>
        <strain evidence="8">NRRL 25174</strain>
    </source>
</reference>
<evidence type="ECO:0000256" key="5">
    <source>
        <dbReference type="ARBA" id="ARBA00023033"/>
    </source>
</evidence>
<name>A0A9P5AE38_9HYPO</name>
<keyword evidence="6" id="KW-0812">Transmembrane</keyword>
<dbReference type="InterPro" id="IPR036188">
    <property type="entry name" value="FAD/NAD-bd_sf"/>
</dbReference>
<proteinExistence type="inferred from homology"/>
<dbReference type="InterPro" id="IPR050493">
    <property type="entry name" value="FAD-dep_Monooxygenase_BioMet"/>
</dbReference>
<keyword evidence="6" id="KW-0472">Membrane</keyword>
<dbReference type="PRINTS" id="PR00420">
    <property type="entry name" value="RNGMNOXGNASE"/>
</dbReference>
<dbReference type="Proteomes" id="UP000730481">
    <property type="component" value="Unassembled WGS sequence"/>
</dbReference>
<evidence type="ECO:0000313" key="8">
    <source>
        <dbReference type="EMBL" id="KAF4336578.1"/>
    </source>
</evidence>
<sequence length="428" mass="47498">MHIVIVGAGPAGLAAALALSQKPIGSPPRIPRITVLELRPKVETLGGTILLTPLALRYLDSLGVGKQLRNRGIPVRGIDVVALRTGRMLGQSFANADMLRVSRHSVVQCMADAVAELSKDQVTLRYGARVSDIQQLHDQGNEEGTVRLDVQFEADKSRETIDCDVLLGCDGIHSFVRTQVVDQERKKEYSGRAVAYGYVKCDPPGRIPLTTSSGKPIVRVSTMISGQHGQFLMSFFEDSRKTLYGSAVMPMAENKGARQGWKEAGEDKDALKQNMISRFEGGDIKGLENIIATTEWYFYPVYMLPLGGRWSKGRVLLLGDAAHAMPPQGESTGIAIEDGVLFAHVLGEGISRGIPRVLAAYEVLRRQDIEDLHAKTMFQWNNASSSSWIWSIFMELFTWLYLILANYQQEDYFKRDVRSFQLPPEDKL</sequence>
<dbReference type="InterPro" id="IPR002938">
    <property type="entry name" value="FAD-bd"/>
</dbReference>
<dbReference type="Pfam" id="PF01494">
    <property type="entry name" value="FAD_binding_3"/>
    <property type="match status" value="1"/>
</dbReference>
<keyword evidence="2" id="KW-0285">Flavoprotein</keyword>
<keyword evidence="3" id="KW-0274">FAD</keyword>
<comment type="similarity">
    <text evidence="1">Belongs to the paxM FAD-dependent monooxygenase family.</text>
</comment>
<evidence type="ECO:0000256" key="4">
    <source>
        <dbReference type="ARBA" id="ARBA00023002"/>
    </source>
</evidence>
<comment type="caution">
    <text evidence="8">The sequence shown here is derived from an EMBL/GenBank/DDBJ whole genome shotgun (WGS) entry which is preliminary data.</text>
</comment>
<evidence type="ECO:0000256" key="3">
    <source>
        <dbReference type="ARBA" id="ARBA00022827"/>
    </source>
</evidence>
<feature type="domain" description="FAD-binding" evidence="7">
    <location>
        <begin position="3"/>
        <end position="370"/>
    </location>
</feature>
<keyword evidence="5" id="KW-0503">Monooxygenase</keyword>
<dbReference type="SUPFAM" id="SSF51905">
    <property type="entry name" value="FAD/NAD(P)-binding domain"/>
    <property type="match status" value="1"/>
</dbReference>
<protein>
    <submittedName>
        <fullName evidence="8">Salicylate hydroxylase</fullName>
    </submittedName>
</protein>
<dbReference type="PANTHER" id="PTHR13789:SF309">
    <property type="entry name" value="PUTATIVE (AFU_ORTHOLOGUE AFUA_6G14510)-RELATED"/>
    <property type="match status" value="1"/>
</dbReference>
<dbReference type="EMBL" id="PVQB02000486">
    <property type="protein sequence ID" value="KAF4336578.1"/>
    <property type="molecule type" value="Genomic_DNA"/>
</dbReference>
<dbReference type="GO" id="GO:0004497">
    <property type="term" value="F:monooxygenase activity"/>
    <property type="evidence" value="ECO:0007669"/>
    <property type="project" value="UniProtKB-KW"/>
</dbReference>